<evidence type="ECO:0000313" key="1">
    <source>
        <dbReference type="EMBL" id="KKO08528.1"/>
    </source>
</evidence>
<dbReference type="EMBL" id="LAZR01000009">
    <property type="protein sequence ID" value="KKO08528.1"/>
    <property type="molecule type" value="Genomic_DNA"/>
</dbReference>
<proteinExistence type="predicted"/>
<organism evidence="1">
    <name type="scientific">marine sediment metagenome</name>
    <dbReference type="NCBI Taxonomy" id="412755"/>
    <lineage>
        <taxon>unclassified sequences</taxon>
        <taxon>metagenomes</taxon>
        <taxon>ecological metagenomes</taxon>
    </lineage>
</organism>
<name>A0A0F9W898_9ZZZZ</name>
<comment type="caution">
    <text evidence="1">The sequence shown here is derived from an EMBL/GenBank/DDBJ whole genome shotgun (WGS) entry which is preliminary data.</text>
</comment>
<dbReference type="AlphaFoldDB" id="A0A0F9W898"/>
<sequence length="68" mass="7722">MTRSILASFISLLSGNRGVQMRPAEEVEPLYRSYAFPTVPSNTDRLFDEADRRTNEEKPLRVLGLPVL</sequence>
<protein>
    <submittedName>
        <fullName evidence="1">Uncharacterized protein</fullName>
    </submittedName>
</protein>
<gene>
    <name evidence="1" type="ORF">LCGC14_0044680</name>
</gene>
<accession>A0A0F9W898</accession>
<reference evidence="1" key="1">
    <citation type="journal article" date="2015" name="Nature">
        <title>Complex archaea that bridge the gap between prokaryotes and eukaryotes.</title>
        <authorList>
            <person name="Spang A."/>
            <person name="Saw J.H."/>
            <person name="Jorgensen S.L."/>
            <person name="Zaremba-Niedzwiedzka K."/>
            <person name="Martijn J."/>
            <person name="Lind A.E."/>
            <person name="van Eijk R."/>
            <person name="Schleper C."/>
            <person name="Guy L."/>
            <person name="Ettema T.J."/>
        </authorList>
    </citation>
    <scope>NUCLEOTIDE SEQUENCE</scope>
</reference>